<evidence type="ECO:0000313" key="2">
    <source>
        <dbReference type="Proteomes" id="UP001497680"/>
    </source>
</evidence>
<evidence type="ECO:0000313" key="1">
    <source>
        <dbReference type="EMBL" id="KAI6092956.1"/>
    </source>
</evidence>
<protein>
    <submittedName>
        <fullName evidence="1">Oxidoreductase</fullName>
    </submittedName>
</protein>
<keyword evidence="2" id="KW-1185">Reference proteome</keyword>
<organism evidence="1 2">
    <name type="scientific">Hypoxylon rubiginosum</name>
    <dbReference type="NCBI Taxonomy" id="110542"/>
    <lineage>
        <taxon>Eukaryota</taxon>
        <taxon>Fungi</taxon>
        <taxon>Dikarya</taxon>
        <taxon>Ascomycota</taxon>
        <taxon>Pezizomycotina</taxon>
        <taxon>Sordariomycetes</taxon>
        <taxon>Xylariomycetidae</taxon>
        <taxon>Xylariales</taxon>
        <taxon>Hypoxylaceae</taxon>
        <taxon>Hypoxylon</taxon>
    </lineage>
</organism>
<reference evidence="1 2" key="1">
    <citation type="journal article" date="2022" name="New Phytol.">
        <title>Ecological generalism drives hyperdiversity of secondary metabolite gene clusters in xylarialean endophytes.</title>
        <authorList>
            <person name="Franco M.E.E."/>
            <person name="Wisecaver J.H."/>
            <person name="Arnold A.E."/>
            <person name="Ju Y.M."/>
            <person name="Slot J.C."/>
            <person name="Ahrendt S."/>
            <person name="Moore L.P."/>
            <person name="Eastman K.E."/>
            <person name="Scott K."/>
            <person name="Konkel Z."/>
            <person name="Mondo S.J."/>
            <person name="Kuo A."/>
            <person name="Hayes R.D."/>
            <person name="Haridas S."/>
            <person name="Andreopoulos B."/>
            <person name="Riley R."/>
            <person name="LaButti K."/>
            <person name="Pangilinan J."/>
            <person name="Lipzen A."/>
            <person name="Amirebrahimi M."/>
            <person name="Yan J."/>
            <person name="Adam C."/>
            <person name="Keymanesh K."/>
            <person name="Ng V."/>
            <person name="Louie K."/>
            <person name="Northen T."/>
            <person name="Drula E."/>
            <person name="Henrissat B."/>
            <person name="Hsieh H.M."/>
            <person name="Youens-Clark K."/>
            <person name="Lutzoni F."/>
            <person name="Miadlikowska J."/>
            <person name="Eastwood D.C."/>
            <person name="Hamelin R.C."/>
            <person name="Grigoriev I.V."/>
            <person name="U'Ren J.M."/>
        </authorList>
    </citation>
    <scope>NUCLEOTIDE SEQUENCE [LARGE SCALE GENOMIC DNA]</scope>
    <source>
        <strain evidence="1 2">ER1909</strain>
    </source>
</reference>
<gene>
    <name evidence="1" type="ORF">F4821DRAFT_223639</name>
</gene>
<sequence>MGTISGFVNFDPEREIPSLVGKVIFVTGGTAGLGRESVEALAKHDPTHIYFTGRNAQAGESLIAEVKKTNPNVGMTFLKADMTSLSSVKGACDKFSHDRLDLLMCNAGIMDTPPSLSEDGFEIHFAVNHLAHGMIIQKLLPIMARTAELPGSDVRLVSLTSTGWRGHPKNGIAFSTLKTTQEDLTMLGFNLRYGQSKLANILYAAEVARRYPSITAVSVHPGVVSTGLVNDLPLLRRAFIYSAIWLMGGGVVEPKKGRLSQLWVAAGAKKELVNGGYYLPIGVLSNNKLDKYAKSEELAKELWSYTDDVLAKVA</sequence>
<dbReference type="Proteomes" id="UP001497680">
    <property type="component" value="Unassembled WGS sequence"/>
</dbReference>
<comment type="caution">
    <text evidence="1">The sequence shown here is derived from an EMBL/GenBank/DDBJ whole genome shotgun (WGS) entry which is preliminary data.</text>
</comment>
<dbReference type="EMBL" id="MU394282">
    <property type="protein sequence ID" value="KAI6092956.1"/>
    <property type="molecule type" value="Genomic_DNA"/>
</dbReference>
<proteinExistence type="predicted"/>
<name>A0ACC0DJE0_9PEZI</name>
<accession>A0ACC0DJE0</accession>